<feature type="domain" description="Transcriptional repressor PaaX-like central Cas2-like" evidence="3">
    <location>
        <begin position="88"/>
        <end position="164"/>
    </location>
</feature>
<dbReference type="InterPro" id="IPR013225">
    <property type="entry name" value="PaaX_C"/>
</dbReference>
<reference evidence="4 5" key="1">
    <citation type="submission" date="2023-07" db="EMBL/GenBank/DDBJ databases">
        <title>Sorghum-associated microbial communities from plants grown in Nebraska, USA.</title>
        <authorList>
            <person name="Schachtman D."/>
        </authorList>
    </citation>
    <scope>NUCLEOTIDE SEQUENCE [LARGE SCALE GENOMIC DNA]</scope>
    <source>
        <strain evidence="4 5">BE167</strain>
    </source>
</reference>
<dbReference type="InterPro" id="IPR011965">
    <property type="entry name" value="PaaX_trns_reg"/>
</dbReference>
<proteinExistence type="predicted"/>
<accession>A0ABU1UFI7</accession>
<protein>
    <submittedName>
        <fullName evidence="4">Phenylacetic acid degradation operon negative regulatory protein</fullName>
    </submittedName>
</protein>
<dbReference type="Gene3D" id="3.30.70.2650">
    <property type="match status" value="1"/>
</dbReference>
<dbReference type="EMBL" id="JAVDVQ010000015">
    <property type="protein sequence ID" value="MDR7083890.1"/>
    <property type="molecule type" value="Genomic_DNA"/>
</dbReference>
<dbReference type="Gene3D" id="1.10.10.10">
    <property type="entry name" value="Winged helix-like DNA-binding domain superfamily/Winged helix DNA-binding domain"/>
    <property type="match status" value="1"/>
</dbReference>
<feature type="domain" description="Transcriptional repressor PaaX-like C-terminal" evidence="2">
    <location>
        <begin position="172"/>
        <end position="260"/>
    </location>
</feature>
<evidence type="ECO:0000313" key="4">
    <source>
        <dbReference type="EMBL" id="MDR7083890.1"/>
    </source>
</evidence>
<dbReference type="SUPFAM" id="SSF46785">
    <property type="entry name" value="Winged helix' DNA-binding domain"/>
    <property type="match status" value="1"/>
</dbReference>
<organism evidence="4 5">
    <name type="scientific">Arthrobacter ginsengisoli</name>
    <dbReference type="NCBI Taxonomy" id="1356565"/>
    <lineage>
        <taxon>Bacteria</taxon>
        <taxon>Bacillati</taxon>
        <taxon>Actinomycetota</taxon>
        <taxon>Actinomycetes</taxon>
        <taxon>Micrococcales</taxon>
        <taxon>Micrococcaceae</taxon>
        <taxon>Arthrobacter</taxon>
    </lineage>
</organism>
<keyword evidence="5" id="KW-1185">Reference proteome</keyword>
<comment type="caution">
    <text evidence="4">The sequence shown here is derived from an EMBL/GenBank/DDBJ whole genome shotgun (WGS) entry which is preliminary data.</text>
</comment>
<evidence type="ECO:0000313" key="5">
    <source>
        <dbReference type="Proteomes" id="UP001252243"/>
    </source>
</evidence>
<dbReference type="Pfam" id="PF08223">
    <property type="entry name" value="PaaX_C"/>
    <property type="match status" value="1"/>
</dbReference>
<dbReference type="PIRSF" id="PIRSF020623">
    <property type="entry name" value="PaaX"/>
    <property type="match status" value="1"/>
</dbReference>
<dbReference type="PANTHER" id="PTHR30319">
    <property type="entry name" value="PHENYLACETIC ACID REGULATOR-RELATED TRANSCRIPTIONAL REPRESSOR"/>
    <property type="match status" value="1"/>
</dbReference>
<dbReference type="InterPro" id="IPR012906">
    <property type="entry name" value="PaaX-like_N"/>
</dbReference>
<feature type="domain" description="Transcriptional repressor PaaX-like N-terminal" evidence="1">
    <location>
        <begin position="3"/>
        <end position="70"/>
    </location>
</feature>
<dbReference type="Gene3D" id="1.20.58.1460">
    <property type="match status" value="1"/>
</dbReference>
<gene>
    <name evidence="4" type="ORF">J2X01_003190</name>
</gene>
<dbReference type="Proteomes" id="UP001252243">
    <property type="component" value="Unassembled WGS sequence"/>
</dbReference>
<dbReference type="InterPro" id="IPR036390">
    <property type="entry name" value="WH_DNA-bd_sf"/>
</dbReference>
<dbReference type="InterPro" id="IPR036388">
    <property type="entry name" value="WH-like_DNA-bd_sf"/>
</dbReference>
<evidence type="ECO:0000259" key="2">
    <source>
        <dbReference type="Pfam" id="PF08223"/>
    </source>
</evidence>
<dbReference type="PANTHER" id="PTHR30319:SF1">
    <property type="entry name" value="TRANSCRIPTIONAL REPRESSOR PAAX"/>
    <property type="match status" value="1"/>
</dbReference>
<dbReference type="Pfam" id="PF07848">
    <property type="entry name" value="PaaX"/>
    <property type="match status" value="1"/>
</dbReference>
<name>A0ABU1UFI7_9MICC</name>
<dbReference type="Pfam" id="PF20803">
    <property type="entry name" value="PaaX_M"/>
    <property type="match status" value="1"/>
</dbReference>
<sequence length="275" mass="31230">MKPRSIILDLFGDYLRYAGAEIKLGDMTKLLAVFGVEPATVRVSMSRLKKEGWFTTRRQQRETVYELTEKMLHVLTEGRMRIFDRRQEPWPGRWTMVIYQVPETERSLREQLRKDLSWHGFGQLSTSTWVAAHDLLDAAHRLAADYPSATIDVLWCGTGDADADRDLAARCWDLTELAADYERFIASYSPLNDPAANAAKAGSQALSERIQLISDFRRFPFRDPFLPAELRPADWPGDAAFALFKEIHRQLAAPSNAFVADLIGREILVDSPVVS</sequence>
<dbReference type="RefSeq" id="WP_310059390.1">
    <property type="nucleotide sequence ID" value="NZ_JAVDVQ010000015.1"/>
</dbReference>
<dbReference type="InterPro" id="IPR048846">
    <property type="entry name" value="PaaX-like_central"/>
</dbReference>
<evidence type="ECO:0000259" key="3">
    <source>
        <dbReference type="Pfam" id="PF20803"/>
    </source>
</evidence>
<evidence type="ECO:0000259" key="1">
    <source>
        <dbReference type="Pfam" id="PF07848"/>
    </source>
</evidence>